<name>E8MXM0_ANATU</name>
<dbReference type="InterPro" id="IPR003797">
    <property type="entry name" value="DegV"/>
</dbReference>
<evidence type="ECO:0008006" key="4">
    <source>
        <dbReference type="Google" id="ProtNLM"/>
    </source>
</evidence>
<dbReference type="InParanoid" id="E8MXM0"/>
<dbReference type="Proteomes" id="UP000008922">
    <property type="component" value="Chromosome"/>
</dbReference>
<dbReference type="eggNOG" id="COG1307">
    <property type="taxonomic scope" value="Bacteria"/>
</dbReference>
<organism evidence="2 3">
    <name type="scientific">Anaerolinea thermophila (strain DSM 14523 / JCM 11388 / NBRC 100420 / UNI-1)</name>
    <dbReference type="NCBI Taxonomy" id="926569"/>
    <lineage>
        <taxon>Bacteria</taxon>
        <taxon>Bacillati</taxon>
        <taxon>Chloroflexota</taxon>
        <taxon>Anaerolineae</taxon>
        <taxon>Anaerolineales</taxon>
        <taxon>Anaerolineaceae</taxon>
        <taxon>Anaerolinea</taxon>
    </lineage>
</organism>
<accession>E8MXM0</accession>
<dbReference type="PANTHER" id="PTHR33434">
    <property type="entry name" value="DEGV DOMAIN-CONTAINING PROTEIN DR_1986-RELATED"/>
    <property type="match status" value="1"/>
</dbReference>
<dbReference type="SUPFAM" id="SSF82549">
    <property type="entry name" value="DAK1/DegV-like"/>
    <property type="match status" value="1"/>
</dbReference>
<dbReference type="Gene3D" id="3.40.50.10170">
    <property type="match status" value="1"/>
</dbReference>
<dbReference type="AlphaFoldDB" id="E8MXM0"/>
<dbReference type="GO" id="GO:0008289">
    <property type="term" value="F:lipid binding"/>
    <property type="evidence" value="ECO:0007669"/>
    <property type="project" value="UniProtKB-KW"/>
</dbReference>
<dbReference type="HOGENOM" id="CLU_048251_0_1_0"/>
<evidence type="ECO:0000313" key="3">
    <source>
        <dbReference type="Proteomes" id="UP000008922"/>
    </source>
</evidence>
<dbReference type="Gene3D" id="3.30.1180.10">
    <property type="match status" value="1"/>
</dbReference>
<keyword evidence="1" id="KW-0446">Lipid-binding</keyword>
<evidence type="ECO:0000256" key="1">
    <source>
        <dbReference type="ARBA" id="ARBA00023121"/>
    </source>
</evidence>
<sequence>MKMLRIVTDGATDMPASWIEEYDINVLPLRISVGEKLITPGKGFSFEDFYRLIRETRIFPKTSLPSPGEVVNFYRQIAKQGDTILSLHLSSKLSGTYNTIKMAAEELKNEFQIHVFDSNAGSAAVGFMCREARLMAQAGLPLQTILERMDRIRNNLTVIFTLDSLEFAKLSGRINALQSALASLLNVKPVIILKEGLLEMAEKVRTRHRALDYIINVVKNRMGSMPINIAIVHAADLPTAQQLKERITQMLNVKEAIITDLSIPVASHLGPGTVGIVAYPANEE</sequence>
<dbReference type="PROSITE" id="PS51482">
    <property type="entry name" value="DEGV"/>
    <property type="match status" value="1"/>
</dbReference>
<dbReference type="STRING" id="926569.ANT_20750"/>
<dbReference type="FunCoup" id="E8MXM0">
    <property type="interactions" value="2"/>
</dbReference>
<dbReference type="Pfam" id="PF02645">
    <property type="entry name" value="DegV"/>
    <property type="match status" value="1"/>
</dbReference>
<dbReference type="NCBIfam" id="TIGR00762">
    <property type="entry name" value="DegV"/>
    <property type="match status" value="1"/>
</dbReference>
<reference evidence="2 3" key="1">
    <citation type="submission" date="2010-12" db="EMBL/GenBank/DDBJ databases">
        <title>Whole genome sequence of Anaerolinea thermophila UNI-1.</title>
        <authorList>
            <person name="Narita-Yamada S."/>
            <person name="Kishi E."/>
            <person name="Watanabe Y."/>
            <person name="Takasaki K."/>
            <person name="Ankai A."/>
            <person name="Oguchi A."/>
            <person name="Fukui S."/>
            <person name="Takahashi M."/>
            <person name="Yashiro I."/>
            <person name="Hosoyama A."/>
            <person name="Sekiguchi Y."/>
            <person name="Hanada S."/>
            <person name="Fujita N."/>
        </authorList>
    </citation>
    <scope>NUCLEOTIDE SEQUENCE [LARGE SCALE GENOMIC DNA]</scope>
    <source>
        <strain evidence="3">DSM 14523 / JCM 11388 / NBRC 100420 / UNI-1</strain>
    </source>
</reference>
<dbReference type="EMBL" id="AP012029">
    <property type="protein sequence ID" value="BAJ64101.1"/>
    <property type="molecule type" value="Genomic_DNA"/>
</dbReference>
<protein>
    <recommendedName>
        <fullName evidence="4">DegV family protein</fullName>
    </recommendedName>
</protein>
<keyword evidence="3" id="KW-1185">Reference proteome</keyword>
<dbReference type="KEGG" id="atm:ANT_20750"/>
<proteinExistence type="predicted"/>
<gene>
    <name evidence="2" type="ordered locus">ANT_20750</name>
</gene>
<dbReference type="InterPro" id="IPR043168">
    <property type="entry name" value="DegV_C"/>
</dbReference>
<dbReference type="InterPro" id="IPR050270">
    <property type="entry name" value="DegV_domain_contain"/>
</dbReference>
<dbReference type="PANTHER" id="PTHR33434:SF2">
    <property type="entry name" value="FATTY ACID-BINDING PROTEIN TM_1468"/>
    <property type="match status" value="1"/>
</dbReference>
<evidence type="ECO:0000313" key="2">
    <source>
        <dbReference type="EMBL" id="BAJ64101.1"/>
    </source>
</evidence>